<evidence type="ECO:0000256" key="6">
    <source>
        <dbReference type="HAMAP-Rule" id="MF_00227"/>
    </source>
</evidence>
<dbReference type="Proteomes" id="UP000464374">
    <property type="component" value="Chromosome"/>
</dbReference>
<dbReference type="RefSeq" id="WP_162662333.1">
    <property type="nucleotide sequence ID" value="NZ_CP048020.1"/>
</dbReference>
<keyword evidence="5 6" id="KW-0694">RNA-binding</keyword>
<dbReference type="GO" id="GO:0001682">
    <property type="term" value="P:tRNA 5'-leader removal"/>
    <property type="evidence" value="ECO:0007669"/>
    <property type="project" value="UniProtKB-UniRule"/>
</dbReference>
<evidence type="ECO:0000313" key="8">
    <source>
        <dbReference type="EMBL" id="QHX42445.1"/>
    </source>
</evidence>
<organism evidence="8 9">
    <name type="scientific">Treponema vincentii</name>
    <dbReference type="NCBI Taxonomy" id="69710"/>
    <lineage>
        <taxon>Bacteria</taxon>
        <taxon>Pseudomonadati</taxon>
        <taxon>Spirochaetota</taxon>
        <taxon>Spirochaetia</taxon>
        <taxon>Spirochaetales</taxon>
        <taxon>Treponemataceae</taxon>
        <taxon>Treponema</taxon>
    </lineage>
</organism>
<evidence type="ECO:0000256" key="3">
    <source>
        <dbReference type="ARBA" id="ARBA00022759"/>
    </source>
</evidence>
<reference evidence="8 9" key="1">
    <citation type="submission" date="2020-01" db="EMBL/GenBank/DDBJ databases">
        <title>Complete genome sequence of a human oral phylogroup 1 Treponema sp. strain ATCC 700766, originally isolated from periodontitis dental plaque.</title>
        <authorList>
            <person name="Chan Y."/>
            <person name="Huo Y.-B."/>
            <person name="Yu X.-L."/>
            <person name="Zeng H."/>
            <person name="Leung W.-K."/>
            <person name="Watt R.M."/>
        </authorList>
    </citation>
    <scope>NUCLEOTIDE SEQUENCE [LARGE SCALE GENOMIC DNA]</scope>
    <source>
        <strain evidence="8 9">OMZ 804</strain>
    </source>
</reference>
<dbReference type="Pfam" id="PF00825">
    <property type="entry name" value="Ribonuclease_P"/>
    <property type="match status" value="1"/>
</dbReference>
<dbReference type="PANTHER" id="PTHR33992:SF1">
    <property type="entry name" value="RIBONUCLEASE P PROTEIN COMPONENT"/>
    <property type="match status" value="1"/>
</dbReference>
<dbReference type="GO" id="GO:0004526">
    <property type="term" value="F:ribonuclease P activity"/>
    <property type="evidence" value="ECO:0007669"/>
    <property type="project" value="UniProtKB-UniRule"/>
</dbReference>
<dbReference type="NCBIfam" id="TIGR00188">
    <property type="entry name" value="rnpA"/>
    <property type="match status" value="1"/>
</dbReference>
<keyword evidence="1 6" id="KW-0819">tRNA processing</keyword>
<dbReference type="InterPro" id="IPR020568">
    <property type="entry name" value="Ribosomal_Su5_D2-typ_SF"/>
</dbReference>
<dbReference type="KEGG" id="trz:GWP43_02145"/>
<dbReference type="SUPFAM" id="SSF54211">
    <property type="entry name" value="Ribosomal protein S5 domain 2-like"/>
    <property type="match status" value="1"/>
</dbReference>
<dbReference type="Gene3D" id="3.30.230.10">
    <property type="match status" value="1"/>
</dbReference>
<gene>
    <name evidence="6 8" type="primary">rnpA</name>
    <name evidence="8" type="ORF">GWP43_02145</name>
</gene>
<dbReference type="GO" id="GO:0030677">
    <property type="term" value="C:ribonuclease P complex"/>
    <property type="evidence" value="ECO:0007669"/>
    <property type="project" value="TreeGrafter"/>
</dbReference>
<sequence length="128" mass="14962">MERSCLPKEERLCGAARIRTLFKIGLRYSCDGAKLFVLPNKLPYNRFVCTFKRHYGSAVQRNKARRLSREVYRQMKSQLVIGKDIILLIFPGGDTFSIRTTQLQCLFKKADMFSIRSQQYETQLSEKD</sequence>
<comment type="subunit">
    <text evidence="6">Consists of a catalytic RNA component (M1 or rnpB) and a protein subunit.</text>
</comment>
<evidence type="ECO:0000256" key="5">
    <source>
        <dbReference type="ARBA" id="ARBA00022884"/>
    </source>
</evidence>
<evidence type="ECO:0000256" key="7">
    <source>
        <dbReference type="NCBIfam" id="TIGR00188"/>
    </source>
</evidence>
<comment type="similarity">
    <text evidence="6">Belongs to the RnpA family.</text>
</comment>
<dbReference type="EC" id="3.1.26.5" evidence="6 7"/>
<dbReference type="PANTHER" id="PTHR33992">
    <property type="entry name" value="RIBONUCLEASE P PROTEIN COMPONENT"/>
    <property type="match status" value="1"/>
</dbReference>
<dbReference type="EMBL" id="CP048020">
    <property type="protein sequence ID" value="QHX42445.1"/>
    <property type="molecule type" value="Genomic_DNA"/>
</dbReference>
<accession>A0A6P1XYN7</accession>
<name>A0A6P1XYN7_9SPIR</name>
<protein>
    <recommendedName>
        <fullName evidence="6 7">Ribonuclease P protein component</fullName>
        <shortName evidence="6">RNase P protein</shortName>
        <shortName evidence="6">RNaseP protein</shortName>
        <ecNumber evidence="6 7">3.1.26.5</ecNumber>
    </recommendedName>
    <alternativeName>
        <fullName evidence="6">Protein C5</fullName>
    </alternativeName>
</protein>
<keyword evidence="3 6" id="KW-0255">Endonuclease</keyword>
<dbReference type="GO" id="GO:0042781">
    <property type="term" value="F:3'-tRNA processing endoribonuclease activity"/>
    <property type="evidence" value="ECO:0007669"/>
    <property type="project" value="TreeGrafter"/>
</dbReference>
<evidence type="ECO:0000256" key="2">
    <source>
        <dbReference type="ARBA" id="ARBA00022722"/>
    </source>
</evidence>
<dbReference type="GO" id="GO:0000049">
    <property type="term" value="F:tRNA binding"/>
    <property type="evidence" value="ECO:0007669"/>
    <property type="project" value="UniProtKB-UniRule"/>
</dbReference>
<keyword evidence="2 6" id="KW-0540">Nuclease</keyword>
<evidence type="ECO:0000313" key="9">
    <source>
        <dbReference type="Proteomes" id="UP000464374"/>
    </source>
</evidence>
<evidence type="ECO:0000256" key="1">
    <source>
        <dbReference type="ARBA" id="ARBA00022694"/>
    </source>
</evidence>
<proteinExistence type="inferred from homology"/>
<dbReference type="AlphaFoldDB" id="A0A6P1XYN7"/>
<comment type="function">
    <text evidence="6">RNaseP catalyzes the removal of the 5'-leader sequence from pre-tRNA to produce the mature 5'-terminus. It can also cleave other RNA substrates such as 4.5S RNA. The protein component plays an auxiliary but essential role in vivo by binding to the 5'-leader sequence and broadening the substrate specificity of the ribozyme.</text>
</comment>
<evidence type="ECO:0000256" key="4">
    <source>
        <dbReference type="ARBA" id="ARBA00022801"/>
    </source>
</evidence>
<comment type="catalytic activity">
    <reaction evidence="6">
        <text>Endonucleolytic cleavage of RNA, removing 5'-extranucleotides from tRNA precursor.</text>
        <dbReference type="EC" id="3.1.26.5"/>
    </reaction>
</comment>
<keyword evidence="4 6" id="KW-0378">Hydrolase</keyword>
<dbReference type="InterPro" id="IPR000100">
    <property type="entry name" value="RNase_P"/>
</dbReference>
<dbReference type="HAMAP" id="MF_00227">
    <property type="entry name" value="RNase_P"/>
    <property type="match status" value="1"/>
</dbReference>
<dbReference type="InterPro" id="IPR014721">
    <property type="entry name" value="Ribsml_uS5_D2-typ_fold_subgr"/>
</dbReference>